<dbReference type="Pfam" id="PF12697">
    <property type="entry name" value="Abhydrolase_6"/>
    <property type="match status" value="1"/>
</dbReference>
<organism evidence="4 5">
    <name type="scientific">Candidatus Gottesmanbacteria bacterium GW2011_GWB1_43_11</name>
    <dbReference type="NCBI Taxonomy" id="1618446"/>
    <lineage>
        <taxon>Bacteria</taxon>
        <taxon>Candidatus Gottesmaniibacteriota</taxon>
    </lineage>
</organism>
<dbReference type="GO" id="GO:0016787">
    <property type="term" value="F:hydrolase activity"/>
    <property type="evidence" value="ECO:0007669"/>
    <property type="project" value="UniProtKB-KW"/>
</dbReference>
<dbReference type="GO" id="GO:0016020">
    <property type="term" value="C:membrane"/>
    <property type="evidence" value="ECO:0007669"/>
    <property type="project" value="TreeGrafter"/>
</dbReference>
<comment type="caution">
    <text evidence="4">The sequence shown here is derived from an EMBL/GenBank/DDBJ whole genome shotgun (WGS) entry which is preliminary data.</text>
</comment>
<name>A0A0G1CPW6_9BACT</name>
<protein>
    <recommendedName>
        <fullName evidence="3">AB hydrolase-1 domain-containing protein</fullName>
    </recommendedName>
</protein>
<evidence type="ECO:0000256" key="1">
    <source>
        <dbReference type="ARBA" id="ARBA00022801"/>
    </source>
</evidence>
<proteinExistence type="predicted"/>
<keyword evidence="2" id="KW-0472">Membrane</keyword>
<dbReference type="SUPFAM" id="SSF53474">
    <property type="entry name" value="alpha/beta-Hydrolases"/>
    <property type="match status" value="1"/>
</dbReference>
<dbReference type="STRING" id="1618446.UV61_C0002G0248"/>
<dbReference type="PANTHER" id="PTHR43798:SF31">
    <property type="entry name" value="AB HYDROLASE SUPERFAMILY PROTEIN YCLE"/>
    <property type="match status" value="1"/>
</dbReference>
<gene>
    <name evidence="4" type="ORF">UV61_C0002G0248</name>
</gene>
<evidence type="ECO:0000313" key="4">
    <source>
        <dbReference type="EMBL" id="KKS87527.1"/>
    </source>
</evidence>
<dbReference type="Proteomes" id="UP000034050">
    <property type="component" value="Unassembled WGS sequence"/>
</dbReference>
<feature type="transmembrane region" description="Helical" evidence="2">
    <location>
        <begin position="114"/>
        <end position="136"/>
    </location>
</feature>
<sequence>MNKYPVVILPGWMLGSKRFTSLMAEFTKAGYKTYCVDFPGFEQGMELNRVYNLSDYVRYVEKFLKQKGIAKAIFVCHSFGGRVALKLLSQEPKRAAALVISGTPGFPTVSRIRFLITMSVAKLGKIFFLLPPFSLFKDRMRRLLYRVAGATDFYHAQGLMRETFKNVVKERLGEYMQKIRLPVLLIWGSQDRLAPIAIAKRMQKTLTRSKLTIIPDRGHNFLYKEPQLIVHHTEEFLQKL</sequence>
<dbReference type="PANTHER" id="PTHR43798">
    <property type="entry name" value="MONOACYLGLYCEROL LIPASE"/>
    <property type="match status" value="1"/>
</dbReference>
<dbReference type="AlphaFoldDB" id="A0A0G1CPW6"/>
<keyword evidence="2" id="KW-0812">Transmembrane</keyword>
<dbReference type="EMBL" id="LCFD01000002">
    <property type="protein sequence ID" value="KKS87527.1"/>
    <property type="molecule type" value="Genomic_DNA"/>
</dbReference>
<dbReference type="InterPro" id="IPR029058">
    <property type="entry name" value="AB_hydrolase_fold"/>
</dbReference>
<evidence type="ECO:0000256" key="2">
    <source>
        <dbReference type="SAM" id="Phobius"/>
    </source>
</evidence>
<keyword evidence="1" id="KW-0378">Hydrolase</keyword>
<dbReference type="PRINTS" id="PR00111">
    <property type="entry name" value="ABHYDROLASE"/>
</dbReference>
<dbReference type="Gene3D" id="3.40.50.1820">
    <property type="entry name" value="alpha/beta hydrolase"/>
    <property type="match status" value="1"/>
</dbReference>
<evidence type="ECO:0000259" key="3">
    <source>
        <dbReference type="Pfam" id="PF12697"/>
    </source>
</evidence>
<evidence type="ECO:0000313" key="5">
    <source>
        <dbReference type="Proteomes" id="UP000034050"/>
    </source>
</evidence>
<feature type="domain" description="AB hydrolase-1" evidence="3">
    <location>
        <begin position="6"/>
        <end position="229"/>
    </location>
</feature>
<reference evidence="4 5" key="1">
    <citation type="journal article" date="2015" name="Nature">
        <title>rRNA introns, odd ribosomes, and small enigmatic genomes across a large radiation of phyla.</title>
        <authorList>
            <person name="Brown C.T."/>
            <person name="Hug L.A."/>
            <person name="Thomas B.C."/>
            <person name="Sharon I."/>
            <person name="Castelle C.J."/>
            <person name="Singh A."/>
            <person name="Wilkins M.J."/>
            <person name="Williams K.H."/>
            <person name="Banfield J.F."/>
        </authorList>
    </citation>
    <scope>NUCLEOTIDE SEQUENCE [LARGE SCALE GENOMIC DNA]</scope>
</reference>
<dbReference type="InterPro" id="IPR050266">
    <property type="entry name" value="AB_hydrolase_sf"/>
</dbReference>
<dbReference type="InterPro" id="IPR000073">
    <property type="entry name" value="AB_hydrolase_1"/>
</dbReference>
<accession>A0A0G1CPW6</accession>
<keyword evidence="2" id="KW-1133">Transmembrane helix</keyword>